<dbReference type="NCBIfam" id="TIGR00278">
    <property type="entry name" value="membrane protein insertion efficiency factor YidD"/>
    <property type="match status" value="1"/>
</dbReference>
<dbReference type="RefSeq" id="WP_227476879.1">
    <property type="nucleotide sequence ID" value="NZ_JAFMPT010000008.1"/>
</dbReference>
<organism evidence="2 3">
    <name type="scientific">Winogradskyella immobilis</name>
    <dbReference type="NCBI Taxonomy" id="2816852"/>
    <lineage>
        <taxon>Bacteria</taxon>
        <taxon>Pseudomonadati</taxon>
        <taxon>Bacteroidota</taxon>
        <taxon>Flavobacteriia</taxon>
        <taxon>Flavobacteriales</taxon>
        <taxon>Flavobacteriaceae</taxon>
        <taxon>Winogradskyella</taxon>
    </lineage>
</organism>
<reference evidence="3" key="1">
    <citation type="submission" date="2021-03" db="EMBL/GenBank/DDBJ databases">
        <title>Genome of Cognatishimia sp. F0-27.</title>
        <authorList>
            <person name="Ping X."/>
        </authorList>
    </citation>
    <scope>NUCLEOTIDE SEQUENCE [LARGE SCALE GENOMIC DNA]</scope>
    <source>
        <strain evidence="3">E313</strain>
    </source>
</reference>
<gene>
    <name evidence="2" type="primary">yidD</name>
    <name evidence="2" type="ORF">J1C55_07525</name>
</gene>
<dbReference type="HAMAP" id="MF_00386">
    <property type="entry name" value="UPF0161_YidD"/>
    <property type="match status" value="1"/>
</dbReference>
<protein>
    <recommendedName>
        <fullName evidence="1">Putative membrane protein insertion efficiency factor</fullName>
    </recommendedName>
</protein>
<sequence length="89" mass="10067">MITSKHLNKPIKKLLTYPFLLLIKVYQTLISPLTPATCRYQPTCSHYAKEALETHGFFKGGRLAIKRIFSCHPWGGSGHDPVPKKTDDN</sequence>
<comment type="similarity">
    <text evidence="1">Belongs to the UPF0161 family.</text>
</comment>
<comment type="function">
    <text evidence="1">Could be involved in insertion of integral membrane proteins into the membrane.</text>
</comment>
<accession>A0ABS8EN29</accession>
<proteinExistence type="inferred from homology"/>
<keyword evidence="1" id="KW-1003">Cell membrane</keyword>
<dbReference type="Proteomes" id="UP000778797">
    <property type="component" value="Unassembled WGS sequence"/>
</dbReference>
<dbReference type="PANTHER" id="PTHR33383">
    <property type="entry name" value="MEMBRANE PROTEIN INSERTION EFFICIENCY FACTOR-RELATED"/>
    <property type="match status" value="1"/>
</dbReference>
<dbReference type="EMBL" id="JAFMPT010000008">
    <property type="protein sequence ID" value="MCC1484431.1"/>
    <property type="molecule type" value="Genomic_DNA"/>
</dbReference>
<evidence type="ECO:0000313" key="3">
    <source>
        <dbReference type="Proteomes" id="UP000778797"/>
    </source>
</evidence>
<evidence type="ECO:0000313" key="2">
    <source>
        <dbReference type="EMBL" id="MCC1484431.1"/>
    </source>
</evidence>
<dbReference type="PANTHER" id="PTHR33383:SF1">
    <property type="entry name" value="MEMBRANE PROTEIN INSERTION EFFICIENCY FACTOR-RELATED"/>
    <property type="match status" value="1"/>
</dbReference>
<comment type="subcellular location">
    <subcellularLocation>
        <location evidence="1">Cell membrane</location>
        <topology evidence="1">Peripheral membrane protein</topology>
        <orientation evidence="1">Cytoplasmic side</orientation>
    </subcellularLocation>
</comment>
<keyword evidence="1" id="KW-0472">Membrane</keyword>
<dbReference type="InterPro" id="IPR002696">
    <property type="entry name" value="Membr_insert_effic_factor_YidD"/>
</dbReference>
<dbReference type="Pfam" id="PF01809">
    <property type="entry name" value="YidD"/>
    <property type="match status" value="1"/>
</dbReference>
<dbReference type="SMART" id="SM01234">
    <property type="entry name" value="Haemolytic"/>
    <property type="match status" value="1"/>
</dbReference>
<comment type="caution">
    <text evidence="2">The sequence shown here is derived from an EMBL/GenBank/DDBJ whole genome shotgun (WGS) entry which is preliminary data.</text>
</comment>
<reference evidence="3" key="2">
    <citation type="submission" date="2023-07" db="EMBL/GenBank/DDBJ databases">
        <title>Genome of Winogradskyella sp. E313.</title>
        <authorList>
            <person name="Zhou Y."/>
        </authorList>
    </citation>
    <scope>NUCLEOTIDE SEQUENCE [LARGE SCALE GENOMIC DNA]</scope>
    <source>
        <strain evidence="3">E313</strain>
    </source>
</reference>
<name>A0ABS8EN29_9FLAO</name>
<evidence type="ECO:0000256" key="1">
    <source>
        <dbReference type="HAMAP-Rule" id="MF_00386"/>
    </source>
</evidence>
<keyword evidence="3" id="KW-1185">Reference proteome</keyword>